<sequence length="189" mass="20945">MAVSSISIRIDRINRTSCAAINPDTNSVSKEDVAMHFCLADHHDIGDPFPVRNAVNSEFSVCILWFELDPVFHGAPNVSEHPLHRAPMTISWCGHETGQECRGKGEVRCRKRFRSVVPSRTVGVPCRRQKPPPEQQQSTPSPFPCSITSQRNNKQTVRAHPPSAALRARRLRTASARSLERGGGSEEKG</sequence>
<feature type="region of interest" description="Disordered" evidence="1">
    <location>
        <begin position="120"/>
        <end position="189"/>
    </location>
</feature>
<feature type="compositionally biased region" description="Basic and acidic residues" evidence="1">
    <location>
        <begin position="178"/>
        <end position="189"/>
    </location>
</feature>
<protein>
    <submittedName>
        <fullName evidence="2">Uncharacterized protein</fullName>
    </submittedName>
</protein>
<accession>A0A8H7ZYE6</accession>
<organism evidence="2 3">
    <name type="scientific">Olpidium bornovanus</name>
    <dbReference type="NCBI Taxonomy" id="278681"/>
    <lineage>
        <taxon>Eukaryota</taxon>
        <taxon>Fungi</taxon>
        <taxon>Fungi incertae sedis</taxon>
        <taxon>Olpidiomycota</taxon>
        <taxon>Olpidiomycotina</taxon>
        <taxon>Olpidiomycetes</taxon>
        <taxon>Olpidiales</taxon>
        <taxon>Olpidiaceae</taxon>
        <taxon>Olpidium</taxon>
    </lineage>
</organism>
<evidence type="ECO:0000313" key="3">
    <source>
        <dbReference type="Proteomes" id="UP000673691"/>
    </source>
</evidence>
<dbReference type="Proteomes" id="UP000673691">
    <property type="component" value="Unassembled WGS sequence"/>
</dbReference>
<name>A0A8H7ZYE6_9FUNG</name>
<keyword evidence="3" id="KW-1185">Reference proteome</keyword>
<dbReference type="AlphaFoldDB" id="A0A8H7ZYE6"/>
<dbReference type="EMBL" id="JAEFCI010003366">
    <property type="protein sequence ID" value="KAG5461626.1"/>
    <property type="molecule type" value="Genomic_DNA"/>
</dbReference>
<feature type="non-terminal residue" evidence="2">
    <location>
        <position position="189"/>
    </location>
</feature>
<reference evidence="2 3" key="1">
    <citation type="journal article" name="Sci. Rep.">
        <title>Genome-scale phylogenetic analyses confirm Olpidium as the closest living zoosporic fungus to the non-flagellated, terrestrial fungi.</title>
        <authorList>
            <person name="Chang Y."/>
            <person name="Rochon D."/>
            <person name="Sekimoto S."/>
            <person name="Wang Y."/>
            <person name="Chovatia M."/>
            <person name="Sandor L."/>
            <person name="Salamov A."/>
            <person name="Grigoriev I.V."/>
            <person name="Stajich J.E."/>
            <person name="Spatafora J.W."/>
        </authorList>
    </citation>
    <scope>NUCLEOTIDE SEQUENCE [LARGE SCALE GENOMIC DNA]</scope>
    <source>
        <strain evidence="2">S191</strain>
    </source>
</reference>
<gene>
    <name evidence="2" type="ORF">BJ554DRAFT_6148</name>
</gene>
<comment type="caution">
    <text evidence="2">The sequence shown here is derived from an EMBL/GenBank/DDBJ whole genome shotgun (WGS) entry which is preliminary data.</text>
</comment>
<feature type="compositionally biased region" description="Polar residues" evidence="1">
    <location>
        <begin position="146"/>
        <end position="156"/>
    </location>
</feature>
<proteinExistence type="predicted"/>
<evidence type="ECO:0000313" key="2">
    <source>
        <dbReference type="EMBL" id="KAG5461626.1"/>
    </source>
</evidence>
<evidence type="ECO:0000256" key="1">
    <source>
        <dbReference type="SAM" id="MobiDB-lite"/>
    </source>
</evidence>